<dbReference type="RefSeq" id="WP_342072983.1">
    <property type="nucleotide sequence ID" value="NZ_JAQJCQ010000005.1"/>
</dbReference>
<name>A0ABU9L9A6_9XANT</name>
<keyword evidence="4" id="KW-0012">Acyltransferase</keyword>
<dbReference type="Proteomes" id="UP001486626">
    <property type="component" value="Unassembled WGS sequence"/>
</dbReference>
<proteinExistence type="inferred from homology"/>
<gene>
    <name evidence="5" type="ORF">PIQ37_07520</name>
</gene>
<keyword evidence="2" id="KW-0808">Transferase</keyword>
<evidence type="ECO:0000313" key="5">
    <source>
        <dbReference type="EMBL" id="MEL4891270.1"/>
    </source>
</evidence>
<dbReference type="PANTHER" id="PTHR43300">
    <property type="entry name" value="ACETYLTRANSFERASE"/>
    <property type="match status" value="1"/>
</dbReference>
<comment type="similarity">
    <text evidence="1">Belongs to the transferase hexapeptide repeat family.</text>
</comment>
<accession>A0ABU9L9A6</accession>
<dbReference type="Pfam" id="PF00132">
    <property type="entry name" value="Hexapep"/>
    <property type="match status" value="1"/>
</dbReference>
<evidence type="ECO:0000256" key="4">
    <source>
        <dbReference type="ARBA" id="ARBA00023315"/>
    </source>
</evidence>
<dbReference type="PANTHER" id="PTHR43300:SF11">
    <property type="entry name" value="ACETYLTRANSFERASE RV3034C-RELATED"/>
    <property type="match status" value="1"/>
</dbReference>
<dbReference type="PROSITE" id="PS00101">
    <property type="entry name" value="HEXAPEP_TRANSFERASES"/>
    <property type="match status" value="1"/>
</dbReference>
<dbReference type="CDD" id="cd03349">
    <property type="entry name" value="LbH_XAT"/>
    <property type="match status" value="1"/>
</dbReference>
<dbReference type="InterPro" id="IPR001451">
    <property type="entry name" value="Hexapep"/>
</dbReference>
<dbReference type="InterPro" id="IPR018357">
    <property type="entry name" value="Hexapep_transf_CS"/>
</dbReference>
<dbReference type="InterPro" id="IPR011004">
    <property type="entry name" value="Trimer_LpxA-like_sf"/>
</dbReference>
<evidence type="ECO:0000256" key="1">
    <source>
        <dbReference type="ARBA" id="ARBA00007274"/>
    </source>
</evidence>
<protein>
    <submittedName>
        <fullName evidence="5">CatB-related O-acetyltransferase</fullName>
    </submittedName>
</protein>
<evidence type="ECO:0000256" key="2">
    <source>
        <dbReference type="ARBA" id="ARBA00022679"/>
    </source>
</evidence>
<dbReference type="Gene3D" id="2.160.10.10">
    <property type="entry name" value="Hexapeptide repeat proteins"/>
    <property type="match status" value="1"/>
</dbReference>
<evidence type="ECO:0000313" key="6">
    <source>
        <dbReference type="Proteomes" id="UP001486626"/>
    </source>
</evidence>
<evidence type="ECO:0000256" key="3">
    <source>
        <dbReference type="ARBA" id="ARBA00022737"/>
    </source>
</evidence>
<sequence>MNHGAIPPLVSNDPRITVGRFTYGEARFKVWTEAERIQIGAFCSIAEGVTLFGGGEHRSDWVTTYPLRIAFNSPGAGQDGLPHTKGPTIIGNDVWIGHGAMVLSGVTVGDGACIGAGAVVSKDVPPYAIVAGNPARLVRMRFDARSVARLLEIRWWDWPIEKIRAFESLLSDSDISAFIEAAERSEDTSAVPARQFVP</sequence>
<keyword evidence="3" id="KW-0677">Repeat</keyword>
<keyword evidence="6" id="KW-1185">Reference proteome</keyword>
<dbReference type="EMBL" id="JAQJCQ010000005">
    <property type="protein sequence ID" value="MEL4891270.1"/>
    <property type="molecule type" value="Genomic_DNA"/>
</dbReference>
<dbReference type="SUPFAM" id="SSF51161">
    <property type="entry name" value="Trimeric LpxA-like enzymes"/>
    <property type="match status" value="1"/>
</dbReference>
<organism evidence="5 6">
    <name type="scientific">Xanthomonas protegens</name>
    <dbReference type="NCBI Taxonomy" id="3380705"/>
    <lineage>
        <taxon>Bacteria</taxon>
        <taxon>Pseudomonadati</taxon>
        <taxon>Pseudomonadota</taxon>
        <taxon>Gammaproteobacteria</taxon>
        <taxon>Lysobacterales</taxon>
        <taxon>Lysobacteraceae</taxon>
        <taxon>Xanthomonas</taxon>
    </lineage>
</organism>
<dbReference type="InterPro" id="IPR050179">
    <property type="entry name" value="Trans_hexapeptide_repeat"/>
</dbReference>
<comment type="caution">
    <text evidence="5">The sequence shown here is derived from an EMBL/GenBank/DDBJ whole genome shotgun (WGS) entry which is preliminary data.</text>
</comment>
<reference evidence="5 6" key="1">
    <citation type="journal article" date="2024" name="FEMS Microbiol. Lett.">
        <title>Xanthomonas protegens sp. nov., a novel rice seed-associated bacterium, provides in vivo protection against X. oryzae pv. oryzae, the bacterial leaf blight pathogen.</title>
        <authorList>
            <person name="Rana R."/>
            <person name="Sharma A."/>
            <person name="Madhavan V.N."/>
            <person name="Korpole S."/>
            <person name="Sonti R.V."/>
            <person name="Patel H.K."/>
            <person name="Patil P.B."/>
        </authorList>
    </citation>
    <scope>NUCLEOTIDE SEQUENCE [LARGE SCALE GENOMIC DNA]</scope>
    <source>
        <strain evidence="5 6">PPL118</strain>
    </source>
</reference>